<evidence type="ECO:0000259" key="1">
    <source>
        <dbReference type="Pfam" id="PF04187"/>
    </source>
</evidence>
<dbReference type="InterPro" id="IPR007314">
    <property type="entry name" value="Cofac_haem-bd_dom"/>
</dbReference>
<dbReference type="RefSeq" id="WP_096805797.1">
    <property type="nucleotide sequence ID" value="NZ_CP022196.1"/>
</dbReference>
<dbReference type="Gene3D" id="3.40.50.11550">
    <property type="match status" value="2"/>
</dbReference>
<dbReference type="OrthoDB" id="9795827at2"/>
<evidence type="ECO:0000313" key="3">
    <source>
        <dbReference type="Proteomes" id="UP000217935"/>
    </source>
</evidence>
<dbReference type="AlphaFoldDB" id="A0A291GCB7"/>
<name>A0A291GCB7_9RHOB</name>
<organism evidence="2 3">
    <name type="scientific">Celeribacter ethanolicus</name>
    <dbReference type="NCBI Taxonomy" id="1758178"/>
    <lineage>
        <taxon>Bacteria</taxon>
        <taxon>Pseudomonadati</taxon>
        <taxon>Pseudomonadota</taxon>
        <taxon>Alphaproteobacteria</taxon>
        <taxon>Rhodobacterales</taxon>
        <taxon>Roseobacteraceae</taxon>
        <taxon>Celeribacter</taxon>
    </lineage>
</organism>
<evidence type="ECO:0000313" key="2">
    <source>
        <dbReference type="EMBL" id="ATG47845.1"/>
    </source>
</evidence>
<proteinExistence type="predicted"/>
<gene>
    <name evidence="2" type="ORF">CEW89_09880</name>
</gene>
<reference evidence="2 3" key="1">
    <citation type="submission" date="2017-06" db="EMBL/GenBank/DDBJ databases">
        <title>Celeribacter sp. TSPH2 complete genome sequence.</title>
        <authorList>
            <person name="Woo J.-H."/>
            <person name="Kim H.-S."/>
        </authorList>
    </citation>
    <scope>NUCLEOTIDE SEQUENCE [LARGE SCALE GENOMIC DNA]</scope>
    <source>
        <strain evidence="2 3">TSPH2</strain>
    </source>
</reference>
<protein>
    <recommendedName>
        <fullName evidence="1">Haem-binding uptake Tiki superfamily ChaN domain-containing protein</fullName>
    </recommendedName>
</protein>
<dbReference type="CDD" id="cd14727">
    <property type="entry name" value="ChanN-like"/>
    <property type="match status" value="1"/>
</dbReference>
<accession>A0A291GCB7</accession>
<feature type="domain" description="Haem-binding uptake Tiki superfamily ChaN" evidence="1">
    <location>
        <begin position="26"/>
        <end position="222"/>
    </location>
</feature>
<dbReference type="Proteomes" id="UP000217935">
    <property type="component" value="Chromosome"/>
</dbReference>
<dbReference type="STRING" id="1758178.GCA_001550095_03384"/>
<sequence length="277" mass="29483">MKETIALVTVLAASPAFSEQISPDALNALPPADVVILGEIHDNPLHHTHQARAVAALAPKAVVFEMLTPDQAARVTPELRQDAAGLSQALEWENSGWPDFSMYSPIFTASDAPVYGAALPRDTVRAAVSDGAAEVFGAEAARYGLDRPLPDDMQKARQEMQFESHCGAMPMAMMAGMVEAQRLRDAAFSRTVIEAFEATGGPVAVITGNGHARVDWGMPAVLAQAAPELQVLSIGQLEHMPEDVPPYDLWLVTDPVERDDPCAGFVSQSEDETGGAG</sequence>
<keyword evidence="3" id="KW-1185">Reference proteome</keyword>
<dbReference type="SUPFAM" id="SSF159501">
    <property type="entry name" value="EreA/ChaN-like"/>
    <property type="match status" value="1"/>
</dbReference>
<dbReference type="Pfam" id="PF04187">
    <property type="entry name" value="Cofac_haem_bdg"/>
    <property type="match status" value="1"/>
</dbReference>
<dbReference type="KEGG" id="ceh:CEW89_09880"/>
<dbReference type="EMBL" id="CP022196">
    <property type="protein sequence ID" value="ATG47845.1"/>
    <property type="molecule type" value="Genomic_DNA"/>
</dbReference>